<evidence type="ECO:0000313" key="1">
    <source>
        <dbReference type="EMBL" id="ARU03387.1"/>
    </source>
</evidence>
<dbReference type="SUPFAM" id="SSF53474">
    <property type="entry name" value="alpha/beta-Hydrolases"/>
    <property type="match status" value="1"/>
</dbReference>
<dbReference type="Gene3D" id="3.40.50.1820">
    <property type="entry name" value="alpha/beta hydrolase"/>
    <property type="match status" value="1"/>
</dbReference>
<proteinExistence type="predicted"/>
<reference evidence="1 2" key="1">
    <citation type="submission" date="2017-05" db="EMBL/GenBank/DDBJ databases">
        <authorList>
            <person name="Song R."/>
            <person name="Chenine A.L."/>
            <person name="Ruprecht R.M."/>
        </authorList>
    </citation>
    <scope>NUCLEOTIDE SEQUENCE [LARGE SCALE GENOMIC DNA]</scope>
    <source>
        <strain evidence="1 2">DSM 26136</strain>
    </source>
</reference>
<dbReference type="OrthoDB" id="9804993at2"/>
<dbReference type="AlphaFoldDB" id="A0A1Y0EIF3"/>
<keyword evidence="2" id="KW-1185">Reference proteome</keyword>
<dbReference type="KEGG" id="cser:CCO03_00635"/>
<name>A0A1Y0EIF3_9BURK</name>
<dbReference type="GO" id="GO:0016787">
    <property type="term" value="F:hydrolase activity"/>
    <property type="evidence" value="ECO:0007669"/>
    <property type="project" value="UniProtKB-KW"/>
</dbReference>
<dbReference type="InterPro" id="IPR010662">
    <property type="entry name" value="RBBP9/YdeN"/>
</dbReference>
<evidence type="ECO:0000313" key="2">
    <source>
        <dbReference type="Proteomes" id="UP000196138"/>
    </source>
</evidence>
<sequence>MAAESAQVFTLPGWQGSGPTHWQTRWEALHDFQRVEQHDWQRPLRGDWSARLDEVVGDAAGPVVLVAHSLGCVLTAWWAAHSRHAHRVKAALLVAPPDVAQPPLNHILRGWAPVARQPLLFSAAVLASSNDPYCSLAQARALARSWGAGFEDLGPLGHVNAESGLGDWPEGHAALRRLMAQAGC</sequence>
<dbReference type="EMBL" id="CP021455">
    <property type="protein sequence ID" value="ARU03387.1"/>
    <property type="molecule type" value="Genomic_DNA"/>
</dbReference>
<keyword evidence="1" id="KW-0378">Hydrolase</keyword>
<organism evidence="1 2">
    <name type="scientific">Comamonas serinivorans</name>
    <dbReference type="NCBI Taxonomy" id="1082851"/>
    <lineage>
        <taxon>Bacteria</taxon>
        <taxon>Pseudomonadati</taxon>
        <taxon>Pseudomonadota</taxon>
        <taxon>Betaproteobacteria</taxon>
        <taxon>Burkholderiales</taxon>
        <taxon>Comamonadaceae</taxon>
        <taxon>Comamonas</taxon>
    </lineage>
</organism>
<dbReference type="RefSeq" id="WP_087275857.1">
    <property type="nucleotide sequence ID" value="NZ_CP021455.1"/>
</dbReference>
<accession>A0A1Y0EIF3</accession>
<gene>
    <name evidence="1" type="ORF">CCO03_00635</name>
</gene>
<dbReference type="InterPro" id="IPR029058">
    <property type="entry name" value="AB_hydrolase_fold"/>
</dbReference>
<protein>
    <submittedName>
        <fullName evidence="1">Alpha/beta hydrolase</fullName>
    </submittedName>
</protein>
<dbReference type="Pfam" id="PF06821">
    <property type="entry name" value="Ser_hydrolase"/>
    <property type="match status" value="1"/>
</dbReference>
<dbReference type="Proteomes" id="UP000196138">
    <property type="component" value="Chromosome"/>
</dbReference>